<reference evidence="3" key="1">
    <citation type="submission" date="2018-04" db="EMBL/GenBank/DDBJ databases">
        <title>Complete genome of Antarctic heterotrophic bacterium Hymenobacter nivis.</title>
        <authorList>
            <person name="Terashima M."/>
        </authorList>
    </citation>
    <scope>NUCLEOTIDE SEQUENCE [LARGE SCALE GENOMIC DNA]</scope>
    <source>
        <strain evidence="3">NBRC 111535</strain>
    </source>
</reference>
<dbReference type="RefSeq" id="WP_109651970.1">
    <property type="nucleotide sequence ID" value="NZ_CP029145.1"/>
</dbReference>
<evidence type="ECO:0000256" key="1">
    <source>
        <dbReference type="SAM" id="SignalP"/>
    </source>
</evidence>
<dbReference type="OrthoDB" id="1114031at2"/>
<name>A0A2Z3GGZ3_9BACT</name>
<evidence type="ECO:0000313" key="2">
    <source>
        <dbReference type="EMBL" id="AWM31431.1"/>
    </source>
</evidence>
<protein>
    <recommendedName>
        <fullName evidence="4">Lipoprotein</fullName>
    </recommendedName>
</protein>
<dbReference type="Proteomes" id="UP000245999">
    <property type="component" value="Chromosome"/>
</dbReference>
<organism evidence="2 3">
    <name type="scientific">Hymenobacter nivis</name>
    <dbReference type="NCBI Taxonomy" id="1850093"/>
    <lineage>
        <taxon>Bacteria</taxon>
        <taxon>Pseudomonadati</taxon>
        <taxon>Bacteroidota</taxon>
        <taxon>Cytophagia</taxon>
        <taxon>Cytophagales</taxon>
        <taxon>Hymenobacteraceae</taxon>
        <taxon>Hymenobacter</taxon>
    </lineage>
</organism>
<feature type="chain" id="PRO_5016302710" description="Lipoprotein" evidence="1">
    <location>
        <begin position="22"/>
        <end position="283"/>
    </location>
</feature>
<dbReference type="KEGG" id="hnv:DDQ68_00680"/>
<dbReference type="EMBL" id="CP029145">
    <property type="protein sequence ID" value="AWM31431.1"/>
    <property type="molecule type" value="Genomic_DNA"/>
</dbReference>
<dbReference type="AlphaFoldDB" id="A0A2Z3GGZ3"/>
<dbReference type="PROSITE" id="PS51257">
    <property type="entry name" value="PROKAR_LIPOPROTEIN"/>
    <property type="match status" value="1"/>
</dbReference>
<keyword evidence="3" id="KW-1185">Reference proteome</keyword>
<sequence>MYLISARSFALAGLASGLLLAAGCKRQTNAVMPDQDVTTAEDNSTTESETALSSDILMAAAPQDETQNGSPAVAGAAELARVYGTCGTRTYVAATRTLTIDFGPINCQCPDGRYRRGQVVVRFTGANPTRHAGAVVTCENYFVNDSQHTAIRTFADLGNGSFSVDVANGGIIYANNGGTCTWTAQCTYTRTAGYGTPQVAGGVYSVSGQAAGINRKGVSYTATITKPLIKRGDCYKYYVAGTVTLANDKGSTLVLDYDPSGTQACDNSASVTVGAWTKMITLR</sequence>
<keyword evidence="1" id="KW-0732">Signal</keyword>
<gene>
    <name evidence="2" type="ORF">DDQ68_00680</name>
</gene>
<evidence type="ECO:0000313" key="3">
    <source>
        <dbReference type="Proteomes" id="UP000245999"/>
    </source>
</evidence>
<evidence type="ECO:0008006" key="4">
    <source>
        <dbReference type="Google" id="ProtNLM"/>
    </source>
</evidence>
<feature type="signal peptide" evidence="1">
    <location>
        <begin position="1"/>
        <end position="21"/>
    </location>
</feature>
<accession>A0A2Z3GGZ3</accession>
<proteinExistence type="predicted"/>